<organism evidence="4 5">
    <name type="scientific">Tunturiibacter empetritectus</name>
    <dbReference type="NCBI Taxonomy" id="3069691"/>
    <lineage>
        <taxon>Bacteria</taxon>
        <taxon>Pseudomonadati</taxon>
        <taxon>Acidobacteriota</taxon>
        <taxon>Terriglobia</taxon>
        <taxon>Terriglobales</taxon>
        <taxon>Acidobacteriaceae</taxon>
        <taxon>Tunturiibacter</taxon>
    </lineage>
</organism>
<dbReference type="Gene3D" id="3.40.50.720">
    <property type="entry name" value="NAD(P)-binding Rossmann-like Domain"/>
    <property type="match status" value="1"/>
</dbReference>
<dbReference type="InterPro" id="IPR055170">
    <property type="entry name" value="GFO_IDH_MocA-like_dom"/>
</dbReference>
<dbReference type="GO" id="GO:0016491">
    <property type="term" value="F:oxidoreductase activity"/>
    <property type="evidence" value="ECO:0007669"/>
    <property type="project" value="UniProtKB-KW"/>
</dbReference>
<protein>
    <submittedName>
        <fullName evidence="4">Dehydrogenase</fullName>
    </submittedName>
</protein>
<sequence length="313" mass="34360">MDQSLERAELLAKSHAIARTFDNIDSVVQFAPDDVVYDIAVPASQLSHILPHIPDGSAVLMQKPMGETLKEARLIRDLCRTKGLTASVNFSLRYSPNNLAISALARAGLLGDLHDLQVQTTTYTPWDLWTFLATAPRVEIMYHSIHYFDLIRSWLGNPNSVYAKTVNDPHTANLAATKTIAILDYGGNMRVFVASSHHHNFGQKHQHSFVQWEGTRGAARISMGLNLDYPMGVPDTAEFAERGCTEDCWQALPVAGANIPDGFIGTMGALQAFVEGSTASLPTHYEDAFQTMALVEALYRSSEQSGEVLQLGD</sequence>
<dbReference type="InterPro" id="IPR051317">
    <property type="entry name" value="Gfo/Idh/MocA_oxidoreduct"/>
</dbReference>
<gene>
    <name evidence="4" type="ORF">HDF09_003110</name>
</gene>
<comment type="caution">
    <text evidence="4">The sequence shown here is derived from an EMBL/GenBank/DDBJ whole genome shotgun (WGS) entry which is preliminary data.</text>
</comment>
<dbReference type="Pfam" id="PF22725">
    <property type="entry name" value="GFO_IDH_MocA_C3"/>
    <property type="match status" value="1"/>
</dbReference>
<keyword evidence="2" id="KW-0560">Oxidoreductase</keyword>
<dbReference type="SUPFAM" id="SSF51735">
    <property type="entry name" value="NAD(P)-binding Rossmann-fold domains"/>
    <property type="match status" value="1"/>
</dbReference>
<feature type="domain" description="GFO/IDH/MocA-like oxidoreductase" evidence="3">
    <location>
        <begin position="101"/>
        <end position="217"/>
    </location>
</feature>
<evidence type="ECO:0000259" key="3">
    <source>
        <dbReference type="Pfam" id="PF22725"/>
    </source>
</evidence>
<name>A0A7W8ILK6_9BACT</name>
<comment type="similarity">
    <text evidence="1">Belongs to the Gfo/Idh/MocA family.</text>
</comment>
<proteinExistence type="inferred from homology"/>
<dbReference type="SUPFAM" id="SSF55347">
    <property type="entry name" value="Glyceraldehyde-3-phosphate dehydrogenase-like, C-terminal domain"/>
    <property type="match status" value="1"/>
</dbReference>
<keyword evidence="5" id="KW-1185">Reference proteome</keyword>
<evidence type="ECO:0000256" key="2">
    <source>
        <dbReference type="ARBA" id="ARBA00023002"/>
    </source>
</evidence>
<evidence type="ECO:0000313" key="5">
    <source>
        <dbReference type="Proteomes" id="UP000568106"/>
    </source>
</evidence>
<dbReference type="PANTHER" id="PTHR43708:SF5">
    <property type="entry name" value="CONSERVED EXPRESSED OXIDOREDUCTASE (EUROFUNG)-RELATED"/>
    <property type="match status" value="1"/>
</dbReference>
<dbReference type="Proteomes" id="UP000568106">
    <property type="component" value="Unassembled WGS sequence"/>
</dbReference>
<dbReference type="AlphaFoldDB" id="A0A7W8ILK6"/>
<accession>A0A7W8ILK6</accession>
<dbReference type="PANTHER" id="PTHR43708">
    <property type="entry name" value="CONSERVED EXPRESSED OXIDOREDUCTASE (EUROFUNG)"/>
    <property type="match status" value="1"/>
</dbReference>
<evidence type="ECO:0000313" key="4">
    <source>
        <dbReference type="EMBL" id="MBB5318413.1"/>
    </source>
</evidence>
<dbReference type="InterPro" id="IPR036291">
    <property type="entry name" value="NAD(P)-bd_dom_sf"/>
</dbReference>
<reference evidence="4" key="1">
    <citation type="submission" date="2020-08" db="EMBL/GenBank/DDBJ databases">
        <title>Genomic Encyclopedia of Type Strains, Phase IV (KMG-V): Genome sequencing to study the core and pangenomes of soil and plant-associated prokaryotes.</title>
        <authorList>
            <person name="Whitman W."/>
        </authorList>
    </citation>
    <scope>NUCLEOTIDE SEQUENCE [LARGE SCALE GENOMIC DNA]</scope>
    <source>
        <strain evidence="4">M8UP27</strain>
    </source>
</reference>
<evidence type="ECO:0000256" key="1">
    <source>
        <dbReference type="ARBA" id="ARBA00010928"/>
    </source>
</evidence>
<dbReference type="EMBL" id="JACHDY010000004">
    <property type="protein sequence ID" value="MBB5318413.1"/>
    <property type="molecule type" value="Genomic_DNA"/>
</dbReference>
<dbReference type="Gene3D" id="3.30.360.10">
    <property type="entry name" value="Dihydrodipicolinate Reductase, domain 2"/>
    <property type="match status" value="1"/>
</dbReference>